<dbReference type="AlphaFoldDB" id="A0A0J9UUK5"/>
<reference evidence="2 3" key="1">
    <citation type="submission" date="2011-08" db="EMBL/GenBank/DDBJ databases">
        <title>The Genome Sequence of Plasmodium vivax India VII.</title>
        <authorList>
            <consortium name="The Broad Institute Genome Sequencing Platform"/>
            <consortium name="The Broad Institute Genome Sequencing Center for Infectious Disease"/>
            <person name="Neafsey D."/>
            <person name="Carlton J."/>
            <person name="Barnwell J."/>
            <person name="Collins W."/>
            <person name="Escalante A."/>
            <person name="Mullikin J."/>
            <person name="Saul A."/>
            <person name="Guigo R."/>
            <person name="Camara F."/>
            <person name="Young S.K."/>
            <person name="Zeng Q."/>
            <person name="Gargeya S."/>
            <person name="Fitzgerald M."/>
            <person name="Haas B."/>
            <person name="Abouelleil A."/>
            <person name="Alvarado L."/>
            <person name="Arachchi H.M."/>
            <person name="Berlin A."/>
            <person name="Brown A."/>
            <person name="Chapman S.B."/>
            <person name="Chen Z."/>
            <person name="Dunbar C."/>
            <person name="Freedman E."/>
            <person name="Gearin G."/>
            <person name="Gellesch M."/>
            <person name="Goldberg J."/>
            <person name="Griggs A."/>
            <person name="Gujja S."/>
            <person name="Heiman D."/>
            <person name="Howarth C."/>
            <person name="Larson L."/>
            <person name="Lui A."/>
            <person name="MacDonald P.J.P."/>
            <person name="Montmayeur A."/>
            <person name="Murphy C."/>
            <person name="Neiman D."/>
            <person name="Pearson M."/>
            <person name="Priest M."/>
            <person name="Roberts A."/>
            <person name="Saif S."/>
            <person name="Shea T."/>
            <person name="Shenoy N."/>
            <person name="Sisk P."/>
            <person name="Stolte C."/>
            <person name="Sykes S."/>
            <person name="Wortman J."/>
            <person name="Nusbaum C."/>
            <person name="Birren B."/>
        </authorList>
    </citation>
    <scope>NUCLEOTIDE SEQUENCE [LARGE SCALE GENOMIC DNA]</scope>
    <source>
        <strain evidence="2 3">India VII</strain>
    </source>
</reference>
<gene>
    <name evidence="2" type="ORF">PVIIG_05343</name>
</gene>
<dbReference type="EMBL" id="KQ234498">
    <property type="protein sequence ID" value="KMZ77133.1"/>
    <property type="molecule type" value="Genomic_DNA"/>
</dbReference>
<dbReference type="OrthoDB" id="10326897at2759"/>
<evidence type="ECO:0000313" key="2">
    <source>
        <dbReference type="EMBL" id="KMZ77133.1"/>
    </source>
</evidence>
<evidence type="ECO:0000313" key="3">
    <source>
        <dbReference type="Proteomes" id="UP000053562"/>
    </source>
</evidence>
<organism evidence="2 3">
    <name type="scientific">Plasmodium vivax India VII</name>
    <dbReference type="NCBI Taxonomy" id="1077284"/>
    <lineage>
        <taxon>Eukaryota</taxon>
        <taxon>Sar</taxon>
        <taxon>Alveolata</taxon>
        <taxon>Apicomplexa</taxon>
        <taxon>Aconoidasida</taxon>
        <taxon>Haemosporida</taxon>
        <taxon>Plasmodiidae</taxon>
        <taxon>Plasmodium</taxon>
        <taxon>Plasmodium (Plasmodium)</taxon>
    </lineage>
</organism>
<accession>A0A0J9UUK5</accession>
<feature type="region of interest" description="Disordered" evidence="1">
    <location>
        <begin position="295"/>
        <end position="330"/>
    </location>
</feature>
<evidence type="ECO:0000256" key="1">
    <source>
        <dbReference type="SAM" id="MobiDB-lite"/>
    </source>
</evidence>
<name>A0A0J9UUK5_PLAVI</name>
<proteinExistence type="predicted"/>
<sequence>MSETGKDDFFEKLENEYAFLRIYPLGKLYSSFLLNNNADSSFDPECKDLLKKDSACDLRSICISAAKLLLGLKVKFDQNPVPSFAKECEYLNYWIYHIMKNYSQCDNIELFYERLNGIKSPFIPKGHSCDIQDFKIGTEVFHLKKALFFHAEILDWIKTGYEDINQREEILYNKYLNECLNIYNGIICNIISEKKENYDELLEKFRINFNDAITFLEQKGISIWHTIKPLENERLCPNKLQRNRAGSELPAGQKAPVALSGLLGEEEPRVPVRRVELEVPGKQGMLVEPQGLSVEPEVLGPRGTPYPVEEATLSDQGNRDQDSNGNFSEEVRPNKIIYSYGSWINTKVLGKNKPINNMEKNHYELLLNGVGNREMSLNDTMYHISYNSAAN</sequence>
<dbReference type="InterPro" id="IPR008780">
    <property type="entry name" value="Plasmodium_Vir"/>
</dbReference>
<evidence type="ECO:0008006" key="4">
    <source>
        <dbReference type="Google" id="ProtNLM"/>
    </source>
</evidence>
<protein>
    <recommendedName>
        <fullName evidence="4">PIR Superfamily Protein</fullName>
    </recommendedName>
</protein>
<dbReference type="Proteomes" id="UP000053562">
    <property type="component" value="Unassembled WGS sequence"/>
</dbReference>
<dbReference type="Pfam" id="PF05795">
    <property type="entry name" value="Plasmodium_Vir"/>
    <property type="match status" value="1"/>
</dbReference>